<keyword evidence="3" id="KW-0808">Transferase</keyword>
<dbReference type="KEGG" id="rca:Rcas_3644"/>
<keyword evidence="4" id="KW-1185">Reference proteome</keyword>
<evidence type="ECO:0000313" key="3">
    <source>
        <dbReference type="EMBL" id="ABU59693.1"/>
    </source>
</evidence>
<proteinExistence type="predicted"/>
<dbReference type="PANTHER" id="PTHR12526">
    <property type="entry name" value="GLYCOSYLTRANSFERASE"/>
    <property type="match status" value="1"/>
</dbReference>
<dbReference type="InterPro" id="IPR028098">
    <property type="entry name" value="Glyco_trans_4-like_N"/>
</dbReference>
<evidence type="ECO:0000313" key="4">
    <source>
        <dbReference type="Proteomes" id="UP000000263"/>
    </source>
</evidence>
<dbReference type="STRING" id="383372.Rcas_3644"/>
<dbReference type="OrthoDB" id="9802525at2"/>
<dbReference type="EMBL" id="CP000804">
    <property type="protein sequence ID" value="ABU59693.1"/>
    <property type="molecule type" value="Genomic_DNA"/>
</dbReference>
<organism evidence="3 4">
    <name type="scientific">Roseiflexus castenholzii (strain DSM 13941 / HLO8)</name>
    <dbReference type="NCBI Taxonomy" id="383372"/>
    <lineage>
        <taxon>Bacteria</taxon>
        <taxon>Bacillati</taxon>
        <taxon>Chloroflexota</taxon>
        <taxon>Chloroflexia</taxon>
        <taxon>Chloroflexales</taxon>
        <taxon>Roseiflexineae</taxon>
        <taxon>Roseiflexaceae</taxon>
        <taxon>Roseiflexus</taxon>
    </lineage>
</organism>
<feature type="domain" description="Glycosyl transferase family 1" evidence="1">
    <location>
        <begin position="178"/>
        <end position="347"/>
    </location>
</feature>
<name>A7NQ47_ROSCS</name>
<dbReference type="InterPro" id="IPR001296">
    <property type="entry name" value="Glyco_trans_1"/>
</dbReference>
<evidence type="ECO:0000259" key="1">
    <source>
        <dbReference type="Pfam" id="PF00534"/>
    </source>
</evidence>
<dbReference type="SUPFAM" id="SSF53756">
    <property type="entry name" value="UDP-Glycosyltransferase/glycogen phosphorylase"/>
    <property type="match status" value="1"/>
</dbReference>
<dbReference type="Gene3D" id="3.40.50.2000">
    <property type="entry name" value="Glycogen Phosphorylase B"/>
    <property type="match status" value="2"/>
</dbReference>
<dbReference type="GO" id="GO:0016757">
    <property type="term" value="F:glycosyltransferase activity"/>
    <property type="evidence" value="ECO:0007669"/>
    <property type="project" value="InterPro"/>
</dbReference>
<sequence length="478" mass="53537">MHILLITPWLTIGGADRVHLDLIRQLNRRGCRFSVVATLPAKHEWRPLFEELTPDVVTLHPTIAPAQQPAFARDLIRSRGIHAVLIGNSQFGYALLPYLRSCCRDVAFLDILHAVEPHWRDGGYPRLSLDHAAWLDLSITVSRDLRDWMIARGGDPAHIEVCYANIDVDAWNPALFDRAALRRAFGIPPRAPLILVIGRLSSEKRPRLAVRILREVARQGIAFHALIIGDGPERPVLERMLRDPLLQNVRLTGALPEERVREVMAAGDVLLLPSAREGIALVLYEAMAMGMVPVVADVGGQRELATPDCGMLIPSSKSEEAAYVAALAGLLRDPARRAAMGAQARRRIVDHFRIDQMGDRMEMLFRRAVERAMGAERPIPTEGDAARSAVEAIRLARHARDVARLWQADRYSEDASLSPVRRAVLGVVRSMRQRLRPWYRRLVGRDGHPFSRGVVAVRDRVVAWVYDEGREAPPGRRV</sequence>
<dbReference type="CAZy" id="GT4">
    <property type="family name" value="Glycosyltransferase Family 4"/>
</dbReference>
<feature type="domain" description="Glycosyltransferase subfamily 4-like N-terminal" evidence="2">
    <location>
        <begin position="12"/>
        <end position="169"/>
    </location>
</feature>
<dbReference type="Pfam" id="PF13439">
    <property type="entry name" value="Glyco_transf_4"/>
    <property type="match status" value="1"/>
</dbReference>
<dbReference type="eggNOG" id="COG0438">
    <property type="taxonomic scope" value="Bacteria"/>
</dbReference>
<dbReference type="Proteomes" id="UP000000263">
    <property type="component" value="Chromosome"/>
</dbReference>
<dbReference type="HOGENOM" id="CLU_583793_0_0_0"/>
<accession>A7NQ47</accession>
<evidence type="ECO:0000259" key="2">
    <source>
        <dbReference type="Pfam" id="PF13439"/>
    </source>
</evidence>
<dbReference type="RefSeq" id="WP_012122116.1">
    <property type="nucleotide sequence ID" value="NC_009767.1"/>
</dbReference>
<dbReference type="Pfam" id="PF00534">
    <property type="entry name" value="Glycos_transf_1"/>
    <property type="match status" value="1"/>
</dbReference>
<gene>
    <name evidence="3" type="ordered locus">Rcas_3644</name>
</gene>
<dbReference type="CDD" id="cd03801">
    <property type="entry name" value="GT4_PimA-like"/>
    <property type="match status" value="1"/>
</dbReference>
<protein>
    <submittedName>
        <fullName evidence="3">Glycosyl transferase group 1</fullName>
    </submittedName>
</protein>
<reference evidence="3 4" key="1">
    <citation type="submission" date="2007-08" db="EMBL/GenBank/DDBJ databases">
        <title>Complete sequence of Roseiflexus castenholzii DSM 13941.</title>
        <authorList>
            <consortium name="US DOE Joint Genome Institute"/>
            <person name="Copeland A."/>
            <person name="Lucas S."/>
            <person name="Lapidus A."/>
            <person name="Barry K."/>
            <person name="Glavina del Rio T."/>
            <person name="Dalin E."/>
            <person name="Tice H."/>
            <person name="Pitluck S."/>
            <person name="Thompson L.S."/>
            <person name="Brettin T."/>
            <person name="Bruce D."/>
            <person name="Detter J.C."/>
            <person name="Han C."/>
            <person name="Tapia R."/>
            <person name="Schmutz J."/>
            <person name="Larimer F."/>
            <person name="Land M."/>
            <person name="Hauser L."/>
            <person name="Kyrpides N."/>
            <person name="Mikhailova N."/>
            <person name="Bryant D.A."/>
            <person name="Hanada S."/>
            <person name="Tsukatani Y."/>
            <person name="Richardson P."/>
        </authorList>
    </citation>
    <scope>NUCLEOTIDE SEQUENCE [LARGE SCALE GENOMIC DNA]</scope>
    <source>
        <strain evidence="4">DSM 13941 / HLO8</strain>
    </source>
</reference>
<dbReference type="AlphaFoldDB" id="A7NQ47"/>